<keyword evidence="1" id="KW-0472">Membrane</keyword>
<proteinExistence type="predicted"/>
<dbReference type="EMBL" id="JBBUTF010000021">
    <property type="protein sequence ID" value="MEK8028216.1"/>
    <property type="molecule type" value="Genomic_DNA"/>
</dbReference>
<keyword evidence="3" id="KW-1185">Reference proteome</keyword>
<evidence type="ECO:0000313" key="3">
    <source>
        <dbReference type="Proteomes" id="UP001368500"/>
    </source>
</evidence>
<accession>A0ABU9BEW6</accession>
<keyword evidence="1" id="KW-1133">Transmembrane helix</keyword>
<evidence type="ECO:0000313" key="2">
    <source>
        <dbReference type="EMBL" id="MEK8028216.1"/>
    </source>
</evidence>
<feature type="transmembrane region" description="Helical" evidence="1">
    <location>
        <begin position="40"/>
        <end position="58"/>
    </location>
</feature>
<organism evidence="2 3">
    <name type="scientific">Pseudaquabacterium rugosum</name>
    <dbReference type="NCBI Taxonomy" id="2984194"/>
    <lineage>
        <taxon>Bacteria</taxon>
        <taxon>Pseudomonadati</taxon>
        <taxon>Pseudomonadota</taxon>
        <taxon>Betaproteobacteria</taxon>
        <taxon>Burkholderiales</taxon>
        <taxon>Sphaerotilaceae</taxon>
        <taxon>Pseudaquabacterium</taxon>
    </lineage>
</organism>
<dbReference type="Proteomes" id="UP001368500">
    <property type="component" value="Unassembled WGS sequence"/>
</dbReference>
<feature type="transmembrane region" description="Helical" evidence="1">
    <location>
        <begin position="65"/>
        <end position="85"/>
    </location>
</feature>
<name>A0ABU9BEW6_9BURK</name>
<comment type="caution">
    <text evidence="2">The sequence shown here is derived from an EMBL/GenBank/DDBJ whole genome shotgun (WGS) entry which is preliminary data.</text>
</comment>
<gene>
    <name evidence="2" type="ORF">AACH11_19825</name>
</gene>
<reference evidence="2 3" key="1">
    <citation type="submission" date="2024-04" db="EMBL/GenBank/DDBJ databases">
        <title>Novel species of the genus Ideonella isolated from streams.</title>
        <authorList>
            <person name="Lu H."/>
        </authorList>
    </citation>
    <scope>NUCLEOTIDE SEQUENCE [LARGE SCALE GENOMIC DNA]</scope>
    <source>
        <strain evidence="2 3">BYS139W</strain>
    </source>
</reference>
<dbReference type="RefSeq" id="WP_341376002.1">
    <property type="nucleotide sequence ID" value="NZ_JBBUTF010000021.1"/>
</dbReference>
<evidence type="ECO:0008006" key="4">
    <source>
        <dbReference type="Google" id="ProtNLM"/>
    </source>
</evidence>
<evidence type="ECO:0000256" key="1">
    <source>
        <dbReference type="SAM" id="Phobius"/>
    </source>
</evidence>
<sequence>MTLWMMSGLAAGAAAVAAVWLASAHGPLAGGPWHRPRGLQALALLLLWAAAACLGRVLQGLTVAFVMLSALMAAAVLLPHLGALWRVRPGVR</sequence>
<protein>
    <recommendedName>
        <fullName evidence="4">DUF3325 domain-containing protein</fullName>
    </recommendedName>
</protein>
<keyword evidence="1" id="KW-0812">Transmembrane</keyword>